<dbReference type="Pfam" id="PF00293">
    <property type="entry name" value="NUDIX"/>
    <property type="match status" value="1"/>
</dbReference>
<dbReference type="Gene3D" id="3.90.79.10">
    <property type="entry name" value="Nucleoside Triphosphate Pyrophosphohydrolase"/>
    <property type="match status" value="1"/>
</dbReference>
<evidence type="ECO:0000259" key="3">
    <source>
        <dbReference type="PROSITE" id="PS51462"/>
    </source>
</evidence>
<evidence type="ECO:0000313" key="4">
    <source>
        <dbReference type="EMBL" id="KQB85680.1"/>
    </source>
</evidence>
<dbReference type="SUPFAM" id="SSF55811">
    <property type="entry name" value="Nudix"/>
    <property type="match status" value="1"/>
</dbReference>
<proteinExistence type="predicted"/>
<dbReference type="STRING" id="1544413.Clow_01812"/>
<keyword evidence="5" id="KW-1185">Reference proteome</keyword>
<dbReference type="InterPro" id="IPR015797">
    <property type="entry name" value="NUDIX_hydrolase-like_dom_sf"/>
</dbReference>
<keyword evidence="1 4" id="KW-0378">Hydrolase</keyword>
<protein>
    <submittedName>
        <fullName evidence="4">ADP-ribose pyrophosphatase</fullName>
        <ecNumber evidence="4">3.6.1.13</ecNumber>
    </submittedName>
</protein>
<dbReference type="GO" id="GO:0019693">
    <property type="term" value="P:ribose phosphate metabolic process"/>
    <property type="evidence" value="ECO:0007669"/>
    <property type="project" value="TreeGrafter"/>
</dbReference>
<organism evidence="4 5">
    <name type="scientific">Corynebacterium lowii</name>
    <dbReference type="NCBI Taxonomy" id="1544413"/>
    <lineage>
        <taxon>Bacteria</taxon>
        <taxon>Bacillati</taxon>
        <taxon>Actinomycetota</taxon>
        <taxon>Actinomycetes</taxon>
        <taxon>Mycobacteriales</taxon>
        <taxon>Corynebacteriaceae</taxon>
        <taxon>Corynebacterium</taxon>
    </lineage>
</organism>
<reference evidence="4 5" key="1">
    <citation type="submission" date="2015-10" db="EMBL/GenBank/DDBJ databases">
        <title>Corynebacteirum lowii and Corynebacterium oculi species nova, derived from human clinical disease and and emended description of Corynebacterium mastiditis.</title>
        <authorList>
            <person name="Bernard K."/>
            <person name="Pacheco A.L."/>
            <person name="Mcdougall C."/>
            <person name="Burtx T."/>
            <person name="Weibe D."/>
            <person name="Tyler S."/>
            <person name="Olson A.B."/>
            <person name="Cnockaert M."/>
            <person name="Eguchi H."/>
            <person name="Kuwahara T."/>
            <person name="Nakayama-Imaohji H."/>
            <person name="Boudewijins M."/>
            <person name="Van Hoecke F."/>
            <person name="Bernier A.-M."/>
            <person name="Vandamme P."/>
        </authorList>
    </citation>
    <scope>NUCLEOTIDE SEQUENCE [LARGE SCALE GENOMIC DNA]</scope>
    <source>
        <strain evidence="4 5">NML 130206</strain>
    </source>
</reference>
<evidence type="ECO:0000313" key="5">
    <source>
        <dbReference type="Proteomes" id="UP000050488"/>
    </source>
</evidence>
<dbReference type="GO" id="GO:0047631">
    <property type="term" value="F:ADP-ribose diphosphatase activity"/>
    <property type="evidence" value="ECO:0007669"/>
    <property type="project" value="UniProtKB-EC"/>
</dbReference>
<gene>
    <name evidence="4" type="primary">nudF</name>
    <name evidence="4" type="ORF">Clow_01812</name>
</gene>
<dbReference type="PANTHER" id="PTHR11839:SF31">
    <property type="entry name" value="ADP-RIBOSE PYROPHOSPHATASE"/>
    <property type="match status" value="1"/>
</dbReference>
<feature type="domain" description="Nudix hydrolase" evidence="3">
    <location>
        <begin position="37"/>
        <end position="167"/>
    </location>
</feature>
<dbReference type="PANTHER" id="PTHR11839">
    <property type="entry name" value="UDP/ADP-SUGAR PYROPHOSPHATASE"/>
    <property type="match status" value="1"/>
</dbReference>
<evidence type="ECO:0000256" key="1">
    <source>
        <dbReference type="ARBA" id="ARBA00022801"/>
    </source>
</evidence>
<dbReference type="PATRIC" id="fig|1544413.3.peg.1818"/>
<dbReference type="EMBL" id="LKEV01000006">
    <property type="protein sequence ID" value="KQB85680.1"/>
    <property type="molecule type" value="Genomic_DNA"/>
</dbReference>
<dbReference type="GO" id="GO:0005829">
    <property type="term" value="C:cytosol"/>
    <property type="evidence" value="ECO:0007669"/>
    <property type="project" value="TreeGrafter"/>
</dbReference>
<name>A0A0Q0U1M5_9CORY</name>
<dbReference type="GO" id="GO:0006753">
    <property type="term" value="P:nucleoside phosphate metabolic process"/>
    <property type="evidence" value="ECO:0007669"/>
    <property type="project" value="TreeGrafter"/>
</dbReference>
<feature type="region of interest" description="Disordered" evidence="2">
    <location>
        <begin position="180"/>
        <end position="201"/>
    </location>
</feature>
<dbReference type="RefSeq" id="WP_055178408.1">
    <property type="nucleotide sequence ID" value="NZ_JAUSQY010000001.1"/>
</dbReference>
<dbReference type="Proteomes" id="UP000050488">
    <property type="component" value="Unassembled WGS sequence"/>
</dbReference>
<dbReference type="EC" id="3.6.1.13" evidence="4"/>
<accession>A0A0Q0U1M5</accession>
<comment type="caution">
    <text evidence="4">The sequence shown here is derived from an EMBL/GenBank/DDBJ whole genome shotgun (WGS) entry which is preliminary data.</text>
</comment>
<dbReference type="InterPro" id="IPR000086">
    <property type="entry name" value="NUDIX_hydrolase_dom"/>
</dbReference>
<dbReference type="AlphaFoldDB" id="A0A0Q0U1M5"/>
<evidence type="ECO:0000256" key="2">
    <source>
        <dbReference type="SAM" id="MobiDB-lite"/>
    </source>
</evidence>
<dbReference type="CDD" id="cd24158">
    <property type="entry name" value="NUDIX_ADPRase_Rv1700"/>
    <property type="match status" value="1"/>
</dbReference>
<sequence>MYQVTQSTLLIDAPIIAVRRDSVTMPGGNTANREVVEHFGAAAVVAFDGSRIALVNQYRHPLGQRLWELPAGLLDVAGESALEAARRELHEEAGLRAGTWAMLLDVAVSPGISDEVTRVFLATDLSEVERPEAHDEEADMKLAWVPLSEAKEMVLRGEIINSVAIAGIFAATEATRPADTPFELRPQALARRRRGSGTDLA</sequence>
<dbReference type="PROSITE" id="PS51462">
    <property type="entry name" value="NUDIX"/>
    <property type="match status" value="1"/>
</dbReference>